<dbReference type="EMBL" id="PISP01000002">
    <property type="protein sequence ID" value="PKD43498.1"/>
    <property type="molecule type" value="Genomic_DNA"/>
</dbReference>
<dbReference type="PROSITE" id="PS51257">
    <property type="entry name" value="PROKAR_LIPOPROTEIN"/>
    <property type="match status" value="1"/>
</dbReference>
<dbReference type="PRINTS" id="PR00922">
    <property type="entry name" value="DADACBPTASE3"/>
</dbReference>
<proteinExistence type="inferred from homology"/>
<dbReference type="SUPFAM" id="SSF56601">
    <property type="entry name" value="beta-lactamase/transpeptidase-like"/>
    <property type="match status" value="1"/>
</dbReference>
<dbReference type="AlphaFoldDB" id="A0A2N0VH85"/>
<protein>
    <submittedName>
        <fullName evidence="3">D-alanyl-D-alanine carboxypeptidase</fullName>
    </submittedName>
</protein>
<evidence type="ECO:0000313" key="4">
    <source>
        <dbReference type="Proteomes" id="UP000233398"/>
    </source>
</evidence>
<sequence>MLLKSIVRLLILSVISLIFLSCQTSEIVTSDESDSDDMPKLHQIFEESEVFSQSMTGFALYDPETETMLYERESDQFYVPASNTKILTLYAAMNELPDTLPSLRYAVRNDTLYFQGTGDPGFLNPNFEFTEVYDFLKSRDEVMVFTDQNYSDEHFGAGWAWDWYPAAYAPEKSPFPIYGNMMRLQTEQVALVQLNEETPVKPKFFERYIERDEWNGEEIQLVKRSQRSNDILYTPKADTARQERNVPFVYDNDLFVEMLSDTLGREVQYAESVDLDFTDTLYATPADSLYKRFMVVSDNFIAEQLMLMISEQQFGEMNTTRGIRFALDEYFDDLPQRPNWRDGSGLTKYNLVTPHSLVMLLEKLVNDFGEEKVLSYFPIGGVRGTISGLYRAPEGEEPYVYAKTGTLSNTTALSGYIFTDSGRRLNFSILNNNYVIGNNQMRLEMQKIMEFIKENY</sequence>
<reference evidence="3 4" key="1">
    <citation type="submission" date="2017-11" db="EMBL/GenBank/DDBJ databases">
        <title>Rhodohalobacter 15182 sp. nov., isolated from a salt lake.</title>
        <authorList>
            <person name="Han S."/>
        </authorList>
    </citation>
    <scope>NUCLEOTIDE SEQUENCE [LARGE SCALE GENOMIC DNA]</scope>
    <source>
        <strain evidence="3 4">15182</strain>
    </source>
</reference>
<keyword evidence="3" id="KW-0121">Carboxypeptidase</keyword>
<dbReference type="OrthoDB" id="9802627at2"/>
<gene>
    <name evidence="3" type="ORF">CWD77_07970</name>
</gene>
<evidence type="ECO:0000256" key="2">
    <source>
        <dbReference type="ARBA" id="ARBA00022801"/>
    </source>
</evidence>
<dbReference type="GO" id="GO:0000270">
    <property type="term" value="P:peptidoglycan metabolic process"/>
    <property type="evidence" value="ECO:0007669"/>
    <property type="project" value="TreeGrafter"/>
</dbReference>
<keyword evidence="3" id="KW-0645">Protease</keyword>
<keyword evidence="2" id="KW-0378">Hydrolase</keyword>
<comment type="caution">
    <text evidence="3">The sequence shown here is derived from an EMBL/GenBank/DDBJ whole genome shotgun (WGS) entry which is preliminary data.</text>
</comment>
<accession>A0A2N0VH85</accession>
<comment type="similarity">
    <text evidence="1">Belongs to the peptidase S13 family.</text>
</comment>
<dbReference type="PANTHER" id="PTHR30023:SF0">
    <property type="entry name" value="PENICILLIN-SENSITIVE CARBOXYPEPTIDASE A"/>
    <property type="match status" value="1"/>
</dbReference>
<dbReference type="Pfam" id="PF02113">
    <property type="entry name" value="Peptidase_S13"/>
    <property type="match status" value="1"/>
</dbReference>
<evidence type="ECO:0000256" key="1">
    <source>
        <dbReference type="ARBA" id="ARBA00006096"/>
    </source>
</evidence>
<dbReference type="PANTHER" id="PTHR30023">
    <property type="entry name" value="D-ALANYL-D-ALANINE CARBOXYPEPTIDASE"/>
    <property type="match status" value="1"/>
</dbReference>
<keyword evidence="4" id="KW-1185">Reference proteome</keyword>
<dbReference type="GO" id="GO:0004185">
    <property type="term" value="F:serine-type carboxypeptidase activity"/>
    <property type="evidence" value="ECO:0007669"/>
    <property type="project" value="InterPro"/>
</dbReference>
<dbReference type="Gene3D" id="3.40.710.10">
    <property type="entry name" value="DD-peptidase/beta-lactamase superfamily"/>
    <property type="match status" value="2"/>
</dbReference>
<organism evidence="3 4">
    <name type="scientific">Rhodohalobacter barkolensis</name>
    <dbReference type="NCBI Taxonomy" id="2053187"/>
    <lineage>
        <taxon>Bacteria</taxon>
        <taxon>Pseudomonadati</taxon>
        <taxon>Balneolota</taxon>
        <taxon>Balneolia</taxon>
        <taxon>Balneolales</taxon>
        <taxon>Balneolaceae</taxon>
        <taxon>Rhodohalobacter</taxon>
    </lineage>
</organism>
<evidence type="ECO:0000313" key="3">
    <source>
        <dbReference type="EMBL" id="PKD43498.1"/>
    </source>
</evidence>
<dbReference type="InterPro" id="IPR000667">
    <property type="entry name" value="Peptidase_S13"/>
</dbReference>
<name>A0A2N0VH85_9BACT</name>
<dbReference type="Proteomes" id="UP000233398">
    <property type="component" value="Unassembled WGS sequence"/>
</dbReference>
<dbReference type="InterPro" id="IPR012338">
    <property type="entry name" value="Beta-lactam/transpept-like"/>
</dbReference>
<dbReference type="GO" id="GO:0006508">
    <property type="term" value="P:proteolysis"/>
    <property type="evidence" value="ECO:0007669"/>
    <property type="project" value="InterPro"/>
</dbReference>